<evidence type="ECO:0000313" key="4">
    <source>
        <dbReference type="EMBL" id="AKU98454.1"/>
    </source>
</evidence>
<organism evidence="4 5">
    <name type="scientific">Labilithrix luteola</name>
    <dbReference type="NCBI Taxonomy" id="1391654"/>
    <lineage>
        <taxon>Bacteria</taxon>
        <taxon>Pseudomonadati</taxon>
        <taxon>Myxococcota</taxon>
        <taxon>Polyangia</taxon>
        <taxon>Polyangiales</taxon>
        <taxon>Labilitrichaceae</taxon>
        <taxon>Labilithrix</taxon>
    </lineage>
</organism>
<protein>
    <submittedName>
        <fullName evidence="4">Polysaccharide export protein</fullName>
    </submittedName>
</protein>
<evidence type="ECO:0000259" key="3">
    <source>
        <dbReference type="Pfam" id="PF10531"/>
    </source>
</evidence>
<dbReference type="Pfam" id="PF02563">
    <property type="entry name" value="Poly_export"/>
    <property type="match status" value="1"/>
</dbReference>
<dbReference type="InterPro" id="IPR019554">
    <property type="entry name" value="Soluble_ligand-bd"/>
</dbReference>
<proteinExistence type="predicted"/>
<feature type="domain" description="Polysaccharide export protein N-terminal" evidence="2">
    <location>
        <begin position="13"/>
        <end position="86"/>
    </location>
</feature>
<dbReference type="STRING" id="1391654.AKJ09_05118"/>
<dbReference type="GO" id="GO:0015159">
    <property type="term" value="F:polysaccharide transmembrane transporter activity"/>
    <property type="evidence" value="ECO:0007669"/>
    <property type="project" value="InterPro"/>
</dbReference>
<name>A0A0K1PZ76_9BACT</name>
<dbReference type="AlphaFoldDB" id="A0A0K1PZ76"/>
<evidence type="ECO:0000313" key="5">
    <source>
        <dbReference type="Proteomes" id="UP000064967"/>
    </source>
</evidence>
<evidence type="ECO:0000256" key="1">
    <source>
        <dbReference type="ARBA" id="ARBA00022729"/>
    </source>
</evidence>
<keyword evidence="5" id="KW-1185">Reference proteome</keyword>
<accession>A0A0K1PZ76</accession>
<dbReference type="InterPro" id="IPR049712">
    <property type="entry name" value="Poly_export"/>
</dbReference>
<dbReference type="EMBL" id="CP012333">
    <property type="protein sequence ID" value="AKU98454.1"/>
    <property type="molecule type" value="Genomic_DNA"/>
</dbReference>
<keyword evidence="1" id="KW-0732">Signal</keyword>
<dbReference type="Gene3D" id="3.30.1950.10">
    <property type="entry name" value="wza like domain"/>
    <property type="match status" value="1"/>
</dbReference>
<dbReference type="Pfam" id="PF10531">
    <property type="entry name" value="SLBB"/>
    <property type="match status" value="1"/>
</dbReference>
<dbReference type="PANTHER" id="PTHR33619:SF3">
    <property type="entry name" value="POLYSACCHARIDE EXPORT PROTEIN GFCE-RELATED"/>
    <property type="match status" value="1"/>
</dbReference>
<dbReference type="Proteomes" id="UP000064967">
    <property type="component" value="Chromosome"/>
</dbReference>
<dbReference type="KEGG" id="llu:AKJ09_05118"/>
<dbReference type="PANTHER" id="PTHR33619">
    <property type="entry name" value="POLYSACCHARIDE EXPORT PROTEIN GFCE-RELATED"/>
    <property type="match status" value="1"/>
</dbReference>
<gene>
    <name evidence="4" type="ORF">AKJ09_05118</name>
</gene>
<sequence length="173" mass="18921">MPAYDYKSEPDPRASEFKIGPLDHLSIVVWKNKDLSADVVVRPDGIITLPLIGDVQAAGRTATEMQQEVTQRYLEFVRNEEIVVSIAIAQVNSYYFTVSGNVERAGLYTSKSYVSTVEAVAMAGGPNKYAADSIYIVRGHPARRIPIDLSSATSGEHPEQNLTVIRGDVIVVP</sequence>
<evidence type="ECO:0000259" key="2">
    <source>
        <dbReference type="Pfam" id="PF02563"/>
    </source>
</evidence>
<reference evidence="4 5" key="1">
    <citation type="submission" date="2015-08" db="EMBL/GenBank/DDBJ databases">
        <authorList>
            <person name="Babu N.S."/>
            <person name="Beckwith C.J."/>
            <person name="Beseler K.G."/>
            <person name="Brison A."/>
            <person name="Carone J.V."/>
            <person name="Caskin T.P."/>
            <person name="Diamond M."/>
            <person name="Durham M.E."/>
            <person name="Foxe J.M."/>
            <person name="Go M."/>
            <person name="Henderson B.A."/>
            <person name="Jones I.B."/>
            <person name="McGettigan J.A."/>
            <person name="Micheletti S.J."/>
            <person name="Nasrallah M.E."/>
            <person name="Ortiz D."/>
            <person name="Piller C.R."/>
            <person name="Privatt S.R."/>
            <person name="Schneider S.L."/>
            <person name="Sharp S."/>
            <person name="Smith T.C."/>
            <person name="Stanton J.D."/>
            <person name="Ullery H.E."/>
            <person name="Wilson R.J."/>
            <person name="Serrano M.G."/>
            <person name="Buck G."/>
            <person name="Lee V."/>
            <person name="Wang Y."/>
            <person name="Carvalho R."/>
            <person name="Voegtly L."/>
            <person name="Shi R."/>
            <person name="Duckworth R."/>
            <person name="Johnson A."/>
            <person name="Loviza R."/>
            <person name="Walstead R."/>
            <person name="Shah Z."/>
            <person name="Kiflezghi M."/>
            <person name="Wade K."/>
            <person name="Ball S.L."/>
            <person name="Bradley K.W."/>
            <person name="Asai D.J."/>
            <person name="Bowman C.A."/>
            <person name="Russell D.A."/>
            <person name="Pope W.H."/>
            <person name="Jacobs-Sera D."/>
            <person name="Hendrix R.W."/>
            <person name="Hatfull G.F."/>
        </authorList>
    </citation>
    <scope>NUCLEOTIDE SEQUENCE [LARGE SCALE GENOMIC DNA]</scope>
    <source>
        <strain evidence="4 5">DSM 27648</strain>
    </source>
</reference>
<dbReference type="InterPro" id="IPR003715">
    <property type="entry name" value="Poly_export_N"/>
</dbReference>
<feature type="domain" description="Soluble ligand binding" evidence="3">
    <location>
        <begin position="95"/>
        <end position="139"/>
    </location>
</feature>